<dbReference type="InterPro" id="IPR014756">
    <property type="entry name" value="Ig_E-set"/>
</dbReference>
<dbReference type="Pfam" id="PF02752">
    <property type="entry name" value="Arrestin_C"/>
    <property type="match status" value="1"/>
</dbReference>
<keyword evidence="2" id="KW-0716">Sensory transduction</keyword>
<protein>
    <recommendedName>
        <fullName evidence="4">Arrestin C-terminal-like domain-containing protein</fullName>
    </recommendedName>
</protein>
<dbReference type="Gene3D" id="2.60.40.640">
    <property type="match status" value="2"/>
</dbReference>
<organism evidence="5 6">
    <name type="scientific">Cryptotermes secundus</name>
    <dbReference type="NCBI Taxonomy" id="105785"/>
    <lineage>
        <taxon>Eukaryota</taxon>
        <taxon>Metazoa</taxon>
        <taxon>Ecdysozoa</taxon>
        <taxon>Arthropoda</taxon>
        <taxon>Hexapoda</taxon>
        <taxon>Insecta</taxon>
        <taxon>Pterygota</taxon>
        <taxon>Neoptera</taxon>
        <taxon>Polyneoptera</taxon>
        <taxon>Dictyoptera</taxon>
        <taxon>Blattodea</taxon>
        <taxon>Blattoidea</taxon>
        <taxon>Termitoidae</taxon>
        <taxon>Kalotermitidae</taxon>
        <taxon>Cryptotermitinae</taxon>
        <taxon>Cryptotermes</taxon>
    </lineage>
</organism>
<evidence type="ECO:0000256" key="3">
    <source>
        <dbReference type="SAM" id="MobiDB-lite"/>
    </source>
</evidence>
<dbReference type="InterPro" id="IPR011022">
    <property type="entry name" value="Arrestin_C-like"/>
</dbReference>
<dbReference type="STRING" id="105785.A0A2J7RTB6"/>
<dbReference type="InterPro" id="IPR014752">
    <property type="entry name" value="Arrestin-like_C"/>
</dbReference>
<dbReference type="EMBL" id="NEVH01000006">
    <property type="protein sequence ID" value="PNF44091.1"/>
    <property type="molecule type" value="Genomic_DNA"/>
</dbReference>
<dbReference type="GO" id="GO:0005737">
    <property type="term" value="C:cytoplasm"/>
    <property type="evidence" value="ECO:0007669"/>
    <property type="project" value="TreeGrafter"/>
</dbReference>
<comment type="caution">
    <text evidence="5">The sequence shown here is derived from an EMBL/GenBank/DDBJ whole genome shotgun (WGS) entry which is preliminary data.</text>
</comment>
<dbReference type="SMART" id="SM01017">
    <property type="entry name" value="Arrestin_C"/>
    <property type="match status" value="1"/>
</dbReference>
<feature type="domain" description="Arrestin C-terminal-like" evidence="4">
    <location>
        <begin position="176"/>
        <end position="308"/>
    </location>
</feature>
<dbReference type="OrthoDB" id="8191985at2759"/>
<dbReference type="PANTHER" id="PTHR11188:SF176">
    <property type="entry name" value="ARRESTIN DOMAIN-CONTAINING PROTEIN 1"/>
    <property type="match status" value="1"/>
</dbReference>
<gene>
    <name evidence="5" type="ORF">B7P43_G16231</name>
</gene>
<evidence type="ECO:0000313" key="6">
    <source>
        <dbReference type="Proteomes" id="UP000235965"/>
    </source>
</evidence>
<name>A0A2J7RTB6_9NEOP</name>
<dbReference type="InParanoid" id="A0A2J7RTB6"/>
<evidence type="ECO:0000256" key="1">
    <source>
        <dbReference type="ARBA" id="ARBA00005298"/>
    </source>
</evidence>
<dbReference type="SUPFAM" id="SSF81296">
    <property type="entry name" value="E set domains"/>
    <property type="match status" value="2"/>
</dbReference>
<dbReference type="Pfam" id="PF00339">
    <property type="entry name" value="Arrestin_N"/>
    <property type="match status" value="1"/>
</dbReference>
<dbReference type="EMBL" id="NEVH01000006">
    <property type="protein sequence ID" value="PNF44087.1"/>
    <property type="molecule type" value="Genomic_DNA"/>
</dbReference>
<dbReference type="InterPro" id="IPR050357">
    <property type="entry name" value="Arrestin_domain-protein"/>
</dbReference>
<dbReference type="EMBL" id="NEVH01000006">
    <property type="protein sequence ID" value="PNF44085.1"/>
    <property type="molecule type" value="Genomic_DNA"/>
</dbReference>
<accession>A0A2J7RTB6</accession>
<dbReference type="EMBL" id="NEVH01000006">
    <property type="protein sequence ID" value="PNF44088.1"/>
    <property type="molecule type" value="Genomic_DNA"/>
</dbReference>
<evidence type="ECO:0000313" key="5">
    <source>
        <dbReference type="EMBL" id="PNF44085.1"/>
    </source>
</evidence>
<dbReference type="AlphaFoldDB" id="A0A2J7RTB6"/>
<evidence type="ECO:0000259" key="4">
    <source>
        <dbReference type="SMART" id="SM01017"/>
    </source>
</evidence>
<comment type="similarity">
    <text evidence="1">Belongs to the arrestin family.</text>
</comment>
<proteinExistence type="inferred from homology"/>
<reference evidence="5 6" key="1">
    <citation type="submission" date="2017-12" db="EMBL/GenBank/DDBJ databases">
        <title>Hemimetabolous genomes reveal molecular basis of termite eusociality.</title>
        <authorList>
            <person name="Harrison M.C."/>
            <person name="Jongepier E."/>
            <person name="Robertson H.M."/>
            <person name="Arning N."/>
            <person name="Bitard-Feildel T."/>
            <person name="Chao H."/>
            <person name="Childers C.P."/>
            <person name="Dinh H."/>
            <person name="Doddapaneni H."/>
            <person name="Dugan S."/>
            <person name="Gowin J."/>
            <person name="Greiner C."/>
            <person name="Han Y."/>
            <person name="Hu H."/>
            <person name="Hughes D.S.T."/>
            <person name="Huylmans A.-K."/>
            <person name="Kemena C."/>
            <person name="Kremer L.P.M."/>
            <person name="Lee S.L."/>
            <person name="Lopez-Ezquerra A."/>
            <person name="Mallet L."/>
            <person name="Monroy-Kuhn J.M."/>
            <person name="Moser A."/>
            <person name="Murali S.C."/>
            <person name="Muzny D.M."/>
            <person name="Otani S."/>
            <person name="Piulachs M.-D."/>
            <person name="Poelchau M."/>
            <person name="Qu J."/>
            <person name="Schaub F."/>
            <person name="Wada-Katsumata A."/>
            <person name="Worley K.C."/>
            <person name="Xie Q."/>
            <person name="Ylla G."/>
            <person name="Poulsen M."/>
            <person name="Gibbs R.A."/>
            <person name="Schal C."/>
            <person name="Richards S."/>
            <person name="Belles X."/>
            <person name="Korb J."/>
            <person name="Bornberg-Bauer E."/>
        </authorList>
    </citation>
    <scope>NUCLEOTIDE SEQUENCE [LARGE SCALE GENOMIC DNA]</scope>
    <source>
        <tissue evidence="5">Whole body</tissue>
    </source>
</reference>
<dbReference type="InterPro" id="IPR011021">
    <property type="entry name" value="Arrestin-like_N"/>
</dbReference>
<keyword evidence="6" id="KW-1185">Reference proteome</keyword>
<dbReference type="GO" id="GO:0015031">
    <property type="term" value="P:protein transport"/>
    <property type="evidence" value="ECO:0007669"/>
    <property type="project" value="TreeGrafter"/>
</dbReference>
<dbReference type="EMBL" id="NEVH01000006">
    <property type="protein sequence ID" value="PNF44090.1"/>
    <property type="molecule type" value="Genomic_DNA"/>
</dbReference>
<dbReference type="PANTHER" id="PTHR11188">
    <property type="entry name" value="ARRESTIN DOMAIN CONTAINING PROTEIN"/>
    <property type="match status" value="1"/>
</dbReference>
<evidence type="ECO:0000256" key="2">
    <source>
        <dbReference type="ARBA" id="ARBA00022606"/>
    </source>
</evidence>
<sequence length="388" mass="42832">MVLKDLKLIFDNSHCTFFSGQTVSGRLVVELDAPEYLSSILVKFRGEANCSWSETNTIRRNGNDETQTTTYTDNDLYFEKHMTLFGGSGSTEMLPAGSHFFQFCMVVPNHLPSSFEGKYGHIRYTVKGILDRPWTFSHEVMASFIVMSTLDLNLDPVNKVPVQLETTKHFCCFCCKSGPLTFVMHLPAKGYIPGQDIPITVEIENGSNVKVCNVACELWKTVSYYCASPRGSKEESMVVAELALDGPVAENECKTWTVNMRIPPAPPSMLNSCSIIDLTYRLMVKAVPKGLHRELIHCTSIIIGTVPLRQSSCPQQALPTPTAPASEPVAAHMPLPTYEECMHSAASAGSSDNSKHMPGTMGYNPRYPYYPLQGTEPDNPATACSSFK</sequence>
<feature type="region of interest" description="Disordered" evidence="3">
    <location>
        <begin position="368"/>
        <end position="388"/>
    </location>
</feature>
<dbReference type="Proteomes" id="UP000235965">
    <property type="component" value="Unassembled WGS sequence"/>
</dbReference>